<organism evidence="1 2">
    <name type="scientific">Strongylus vulgaris</name>
    <name type="common">Blood worm</name>
    <dbReference type="NCBI Taxonomy" id="40348"/>
    <lineage>
        <taxon>Eukaryota</taxon>
        <taxon>Metazoa</taxon>
        <taxon>Ecdysozoa</taxon>
        <taxon>Nematoda</taxon>
        <taxon>Chromadorea</taxon>
        <taxon>Rhabditida</taxon>
        <taxon>Rhabditina</taxon>
        <taxon>Rhabditomorpha</taxon>
        <taxon>Strongyloidea</taxon>
        <taxon>Strongylidae</taxon>
        <taxon>Strongylus</taxon>
    </lineage>
</organism>
<dbReference type="AlphaFoldDB" id="A0A3P7IIY2"/>
<sequence>MNWNSANFVAYLIQDSQMQVVLADQTCSRGMKPWKKSSFLTLGNPPASESLIFVIFFFSSFGAEDGEGAKDSTLDGEIFRTVAEKKTSITPVSPQSCLKECPLALQLANWNLARLEEHGCVAGRHR</sequence>
<protein>
    <submittedName>
        <fullName evidence="1">Uncharacterized protein</fullName>
    </submittedName>
</protein>
<evidence type="ECO:0000313" key="1">
    <source>
        <dbReference type="EMBL" id="VDM66789.1"/>
    </source>
</evidence>
<proteinExistence type="predicted"/>
<dbReference type="EMBL" id="UYYB01003731">
    <property type="protein sequence ID" value="VDM66789.1"/>
    <property type="molecule type" value="Genomic_DNA"/>
</dbReference>
<gene>
    <name evidence="1" type="ORF">SVUK_LOCUS1787</name>
</gene>
<evidence type="ECO:0000313" key="2">
    <source>
        <dbReference type="Proteomes" id="UP000270094"/>
    </source>
</evidence>
<reference evidence="1 2" key="1">
    <citation type="submission" date="2018-11" db="EMBL/GenBank/DDBJ databases">
        <authorList>
            <consortium name="Pathogen Informatics"/>
        </authorList>
    </citation>
    <scope>NUCLEOTIDE SEQUENCE [LARGE SCALE GENOMIC DNA]</scope>
</reference>
<name>A0A3P7IIY2_STRVU</name>
<dbReference type="Proteomes" id="UP000270094">
    <property type="component" value="Unassembled WGS sequence"/>
</dbReference>
<keyword evidence="2" id="KW-1185">Reference proteome</keyword>
<accession>A0A3P7IIY2</accession>